<keyword evidence="2" id="KW-0630">Potassium</keyword>
<keyword evidence="1" id="KW-0406">Ion transport</keyword>
<dbReference type="AlphaFoldDB" id="A0A1P8F4R7"/>
<evidence type="ECO:0000256" key="1">
    <source>
        <dbReference type="ARBA" id="ARBA00022538"/>
    </source>
</evidence>
<dbReference type="InterPro" id="IPR036291">
    <property type="entry name" value="NAD(P)-bd_dom_sf"/>
</dbReference>
<dbReference type="Proteomes" id="UP000185934">
    <property type="component" value="Chromosome"/>
</dbReference>
<dbReference type="GO" id="GO:0005886">
    <property type="term" value="C:plasma membrane"/>
    <property type="evidence" value="ECO:0007669"/>
    <property type="project" value="InterPro"/>
</dbReference>
<gene>
    <name evidence="4" type="ORF">Dform_00073</name>
</gene>
<sequence length="132" mass="14557">MKVIIMGCGRVGAQMAALLDQEGHSVTALDTDAYSFRRLPPDFKGEALLGDGLDEDVLRRAGIEEADAFVAVTQEDNRNVMAAQIAQKIFNVKKVVCRIYDPMRRDLYSVLGLEAISPTIVLAEMLKEKLES</sequence>
<dbReference type="RefSeq" id="WP_076003253.1">
    <property type="nucleotide sequence ID" value="NZ_CP018258.1"/>
</dbReference>
<dbReference type="Pfam" id="PF02254">
    <property type="entry name" value="TrkA_N"/>
    <property type="match status" value="1"/>
</dbReference>
<accession>A0A1P8F4R7</accession>
<keyword evidence="5" id="KW-1185">Reference proteome</keyword>
<dbReference type="InterPro" id="IPR050721">
    <property type="entry name" value="Trk_Ktr_HKT_K-transport"/>
</dbReference>
<proteinExistence type="predicted"/>
<dbReference type="OrthoDB" id="9775180at2"/>
<protein>
    <submittedName>
        <fullName evidence="4">Trk system potassium uptake protein TrkA</fullName>
    </submittedName>
</protein>
<reference evidence="5" key="1">
    <citation type="submission" date="2016-11" db="EMBL/GenBank/DDBJ databases">
        <title>Dehalogenimonas formicexedens sp. nov., a chlorinated alkane respiring bacterium isolated from contaminated groundwater.</title>
        <authorList>
            <person name="Key T.A."/>
            <person name="Bowman K.S."/>
            <person name="Lee I."/>
            <person name="Chun J."/>
            <person name="Albuquerque L."/>
            <person name="da Costa M.S."/>
            <person name="Rainey F.A."/>
            <person name="Moe W.M."/>
        </authorList>
    </citation>
    <scope>NUCLEOTIDE SEQUENCE [LARGE SCALE GENOMIC DNA]</scope>
    <source>
        <strain evidence="5">NSZ-14</strain>
    </source>
</reference>
<dbReference type="PANTHER" id="PTHR43833:SF8">
    <property type="entry name" value="TRK SYSTEM POTASSIUM UPTAKE PROTEIN TRKA"/>
    <property type="match status" value="1"/>
</dbReference>
<evidence type="ECO:0000259" key="3">
    <source>
        <dbReference type="PROSITE" id="PS51201"/>
    </source>
</evidence>
<feature type="domain" description="RCK N-terminal" evidence="3">
    <location>
        <begin position="1"/>
        <end position="122"/>
    </location>
</feature>
<dbReference type="KEGG" id="dfo:Dform_00073"/>
<evidence type="ECO:0000313" key="4">
    <source>
        <dbReference type="EMBL" id="APV43438.1"/>
    </source>
</evidence>
<evidence type="ECO:0000313" key="5">
    <source>
        <dbReference type="Proteomes" id="UP000185934"/>
    </source>
</evidence>
<name>A0A1P8F4R7_9CHLR</name>
<dbReference type="PANTHER" id="PTHR43833">
    <property type="entry name" value="POTASSIUM CHANNEL PROTEIN 2-RELATED-RELATED"/>
    <property type="match status" value="1"/>
</dbReference>
<dbReference type="InterPro" id="IPR003148">
    <property type="entry name" value="RCK_N"/>
</dbReference>
<dbReference type="STRING" id="1839801.Dform_00073"/>
<organism evidence="4 5">
    <name type="scientific">Dehalogenimonas formicexedens</name>
    <dbReference type="NCBI Taxonomy" id="1839801"/>
    <lineage>
        <taxon>Bacteria</taxon>
        <taxon>Bacillati</taxon>
        <taxon>Chloroflexota</taxon>
        <taxon>Dehalococcoidia</taxon>
        <taxon>Dehalococcoidales</taxon>
        <taxon>Dehalococcoidaceae</taxon>
        <taxon>Dehalogenimonas</taxon>
    </lineage>
</organism>
<evidence type="ECO:0000256" key="2">
    <source>
        <dbReference type="ARBA" id="ARBA00022958"/>
    </source>
</evidence>
<dbReference type="GO" id="GO:0015079">
    <property type="term" value="F:potassium ion transmembrane transporter activity"/>
    <property type="evidence" value="ECO:0007669"/>
    <property type="project" value="InterPro"/>
</dbReference>
<dbReference type="PRINTS" id="PR00335">
    <property type="entry name" value="KUPTAKETRKA"/>
</dbReference>
<dbReference type="SUPFAM" id="SSF51735">
    <property type="entry name" value="NAD(P)-binding Rossmann-fold domains"/>
    <property type="match status" value="1"/>
</dbReference>
<keyword evidence="1" id="KW-0813">Transport</keyword>
<dbReference type="InterPro" id="IPR006036">
    <property type="entry name" value="K_uptake_TrkA"/>
</dbReference>
<dbReference type="Gene3D" id="3.40.50.720">
    <property type="entry name" value="NAD(P)-binding Rossmann-like Domain"/>
    <property type="match status" value="1"/>
</dbReference>
<keyword evidence="1" id="KW-0633">Potassium transport</keyword>
<dbReference type="EMBL" id="CP018258">
    <property type="protein sequence ID" value="APV43438.1"/>
    <property type="molecule type" value="Genomic_DNA"/>
</dbReference>
<dbReference type="PROSITE" id="PS51201">
    <property type="entry name" value="RCK_N"/>
    <property type="match status" value="1"/>
</dbReference>